<keyword evidence="3" id="KW-1185">Reference proteome</keyword>
<evidence type="ECO:0000313" key="2">
    <source>
        <dbReference type="EMBL" id="EFX88776.1"/>
    </source>
</evidence>
<dbReference type="HOGENOM" id="CLU_2796554_0_0_1"/>
<keyword evidence="1" id="KW-0812">Transmembrane</keyword>
<evidence type="ECO:0000256" key="1">
    <source>
        <dbReference type="SAM" id="Phobius"/>
    </source>
</evidence>
<organism evidence="2 3">
    <name type="scientific">Daphnia pulex</name>
    <name type="common">Water flea</name>
    <dbReference type="NCBI Taxonomy" id="6669"/>
    <lineage>
        <taxon>Eukaryota</taxon>
        <taxon>Metazoa</taxon>
        <taxon>Ecdysozoa</taxon>
        <taxon>Arthropoda</taxon>
        <taxon>Crustacea</taxon>
        <taxon>Branchiopoda</taxon>
        <taxon>Diplostraca</taxon>
        <taxon>Cladocera</taxon>
        <taxon>Anomopoda</taxon>
        <taxon>Daphniidae</taxon>
        <taxon>Daphnia</taxon>
    </lineage>
</organism>
<evidence type="ECO:0000313" key="3">
    <source>
        <dbReference type="Proteomes" id="UP000000305"/>
    </source>
</evidence>
<gene>
    <name evidence="2" type="ORF">DAPPUDRAFT_234172</name>
</gene>
<reference evidence="2 3" key="1">
    <citation type="journal article" date="2011" name="Science">
        <title>The ecoresponsive genome of Daphnia pulex.</title>
        <authorList>
            <person name="Colbourne J.K."/>
            <person name="Pfrender M.E."/>
            <person name="Gilbert D."/>
            <person name="Thomas W.K."/>
            <person name="Tucker A."/>
            <person name="Oakley T.H."/>
            <person name="Tokishita S."/>
            <person name="Aerts A."/>
            <person name="Arnold G.J."/>
            <person name="Basu M.K."/>
            <person name="Bauer D.J."/>
            <person name="Caceres C.E."/>
            <person name="Carmel L."/>
            <person name="Casola C."/>
            <person name="Choi J.H."/>
            <person name="Detter J.C."/>
            <person name="Dong Q."/>
            <person name="Dusheyko S."/>
            <person name="Eads B.D."/>
            <person name="Frohlich T."/>
            <person name="Geiler-Samerotte K.A."/>
            <person name="Gerlach D."/>
            <person name="Hatcher P."/>
            <person name="Jogdeo S."/>
            <person name="Krijgsveld J."/>
            <person name="Kriventseva E.V."/>
            <person name="Kultz D."/>
            <person name="Laforsch C."/>
            <person name="Lindquist E."/>
            <person name="Lopez J."/>
            <person name="Manak J.R."/>
            <person name="Muller J."/>
            <person name="Pangilinan J."/>
            <person name="Patwardhan R.P."/>
            <person name="Pitluck S."/>
            <person name="Pritham E.J."/>
            <person name="Rechtsteiner A."/>
            <person name="Rho M."/>
            <person name="Rogozin I.B."/>
            <person name="Sakarya O."/>
            <person name="Salamov A."/>
            <person name="Schaack S."/>
            <person name="Shapiro H."/>
            <person name="Shiga Y."/>
            <person name="Skalitzky C."/>
            <person name="Smith Z."/>
            <person name="Souvorov A."/>
            <person name="Sung W."/>
            <person name="Tang Z."/>
            <person name="Tsuchiya D."/>
            <person name="Tu H."/>
            <person name="Vos H."/>
            <person name="Wang M."/>
            <person name="Wolf Y.I."/>
            <person name="Yamagata H."/>
            <person name="Yamada T."/>
            <person name="Ye Y."/>
            <person name="Shaw J.R."/>
            <person name="Andrews J."/>
            <person name="Crease T.J."/>
            <person name="Tang H."/>
            <person name="Lucas S.M."/>
            <person name="Robertson H.M."/>
            <person name="Bork P."/>
            <person name="Koonin E.V."/>
            <person name="Zdobnov E.M."/>
            <person name="Grigoriev I.V."/>
            <person name="Lynch M."/>
            <person name="Boore J.L."/>
        </authorList>
    </citation>
    <scope>NUCLEOTIDE SEQUENCE [LARGE SCALE GENOMIC DNA]</scope>
</reference>
<keyword evidence="1" id="KW-0472">Membrane</keyword>
<dbReference type="InParanoid" id="E9FUR8"/>
<dbReference type="AlphaFoldDB" id="E9FUR8"/>
<protein>
    <submittedName>
        <fullName evidence="2">Uncharacterized protein</fullName>
    </submittedName>
</protein>
<name>E9FUR8_DAPPU</name>
<accession>E9FUR8</accession>
<sequence>MIKNQEKVRDGDPFAQLLQKLRTQLSLSFMAVISLMWFCCSQPEFVINLMSELFMFNRFCRSIGLIHW</sequence>
<dbReference type="Proteomes" id="UP000000305">
    <property type="component" value="Unassembled WGS sequence"/>
</dbReference>
<dbReference type="KEGG" id="dpx:DAPPUDRAFT_234172"/>
<dbReference type="EMBL" id="GL732525">
    <property type="protein sequence ID" value="EFX88776.1"/>
    <property type="molecule type" value="Genomic_DNA"/>
</dbReference>
<proteinExistence type="predicted"/>
<feature type="transmembrane region" description="Helical" evidence="1">
    <location>
        <begin position="21"/>
        <end position="38"/>
    </location>
</feature>
<keyword evidence="1" id="KW-1133">Transmembrane helix</keyword>